<evidence type="ECO:0000313" key="1">
    <source>
        <dbReference type="EMBL" id="KAJ9071440.1"/>
    </source>
</evidence>
<proteinExistence type="predicted"/>
<dbReference type="EMBL" id="QTSX02003210">
    <property type="protein sequence ID" value="KAJ9071440.1"/>
    <property type="molecule type" value="Genomic_DNA"/>
</dbReference>
<dbReference type="Proteomes" id="UP001165960">
    <property type="component" value="Unassembled WGS sequence"/>
</dbReference>
<evidence type="ECO:0000313" key="2">
    <source>
        <dbReference type="Proteomes" id="UP001165960"/>
    </source>
</evidence>
<protein>
    <submittedName>
        <fullName evidence="1">Uncharacterized protein</fullName>
    </submittedName>
</protein>
<keyword evidence="2" id="KW-1185">Reference proteome</keyword>
<reference evidence="1" key="1">
    <citation type="submission" date="2022-04" db="EMBL/GenBank/DDBJ databases">
        <title>Genome of the entomopathogenic fungus Entomophthora muscae.</title>
        <authorList>
            <person name="Elya C."/>
            <person name="Lovett B.R."/>
            <person name="Lee E."/>
            <person name="Macias A.M."/>
            <person name="Hajek A.E."/>
            <person name="De Bivort B.L."/>
            <person name="Kasson M.T."/>
            <person name="De Fine Licht H.H."/>
            <person name="Stajich J.E."/>
        </authorList>
    </citation>
    <scope>NUCLEOTIDE SEQUENCE</scope>
    <source>
        <strain evidence="1">Berkeley</strain>
    </source>
</reference>
<name>A0ACC2T9Y1_9FUNG</name>
<sequence>MQEAGDYKAAAALTGVDTKYTFKTFNKFINTGYVLAAEKPLRVSTMLTKEHKCVRAQSALDSQLASLEVTKHAAWKPPQSTSQGKIPPFN</sequence>
<organism evidence="1 2">
    <name type="scientific">Entomophthora muscae</name>
    <dbReference type="NCBI Taxonomy" id="34485"/>
    <lineage>
        <taxon>Eukaryota</taxon>
        <taxon>Fungi</taxon>
        <taxon>Fungi incertae sedis</taxon>
        <taxon>Zoopagomycota</taxon>
        <taxon>Entomophthoromycotina</taxon>
        <taxon>Entomophthoromycetes</taxon>
        <taxon>Entomophthorales</taxon>
        <taxon>Entomophthoraceae</taxon>
        <taxon>Entomophthora</taxon>
    </lineage>
</organism>
<accession>A0ACC2T9Y1</accession>
<gene>
    <name evidence="1" type="ORF">DSO57_1036850</name>
</gene>
<comment type="caution">
    <text evidence="1">The sequence shown here is derived from an EMBL/GenBank/DDBJ whole genome shotgun (WGS) entry which is preliminary data.</text>
</comment>